<keyword evidence="3" id="KW-1185">Reference proteome</keyword>
<proteinExistence type="predicted"/>
<keyword evidence="1" id="KW-0812">Transmembrane</keyword>
<feature type="transmembrane region" description="Helical" evidence="1">
    <location>
        <begin position="81"/>
        <end position="104"/>
    </location>
</feature>
<evidence type="ECO:0000313" key="3">
    <source>
        <dbReference type="Proteomes" id="UP000482800"/>
    </source>
</evidence>
<comment type="caution">
    <text evidence="2">The sequence shown here is derived from an EMBL/GenBank/DDBJ whole genome shotgun (WGS) entry which is preliminary data.</text>
</comment>
<evidence type="ECO:0000256" key="1">
    <source>
        <dbReference type="SAM" id="Phobius"/>
    </source>
</evidence>
<evidence type="ECO:0000313" key="2">
    <source>
        <dbReference type="EMBL" id="GFJ82270.1"/>
    </source>
</evidence>
<dbReference type="AlphaFoldDB" id="A0A6V8KFW0"/>
<name>A0A6V8KFW0_9ACTN</name>
<gene>
    <name evidence="2" type="ORF">Phou_064500</name>
</gene>
<accession>A0A6V8KFW0</accession>
<dbReference type="Proteomes" id="UP000482800">
    <property type="component" value="Unassembled WGS sequence"/>
</dbReference>
<sequence length="210" mass="22520">MVHHTPYVLRPARQAEISGLVLKRLTPSQAPPAGPPAEESIQIIAILRTPTALCGTLTIIAMTYEPIFTPAPKPRRTARTVLIVVGAVLAVCCVGGAVGGFALFRSVSNAIEPARDAATSYVDDVRAGDYPSAYGRLCQEVRDTTTLEDFTRAMSAGPRIQSYEINGVNVSNFNGRSTATVTARMTQDSGATLIQVFPLVKEDGEWRVCQ</sequence>
<keyword evidence="1" id="KW-1133">Transmembrane helix</keyword>
<reference evidence="2 3" key="2">
    <citation type="submission" date="2020-03" db="EMBL/GenBank/DDBJ databases">
        <authorList>
            <person name="Ichikawa N."/>
            <person name="Kimura A."/>
            <person name="Kitahashi Y."/>
            <person name="Uohara A."/>
        </authorList>
    </citation>
    <scope>NUCLEOTIDE SEQUENCE [LARGE SCALE GENOMIC DNA]</scope>
    <source>
        <strain evidence="2 3">NBRC 108639</strain>
    </source>
</reference>
<organism evidence="2 3">
    <name type="scientific">Phytohabitans houttuyneae</name>
    <dbReference type="NCBI Taxonomy" id="1076126"/>
    <lineage>
        <taxon>Bacteria</taxon>
        <taxon>Bacillati</taxon>
        <taxon>Actinomycetota</taxon>
        <taxon>Actinomycetes</taxon>
        <taxon>Micromonosporales</taxon>
        <taxon>Micromonosporaceae</taxon>
    </lineage>
</organism>
<dbReference type="EMBL" id="BLPF01000002">
    <property type="protein sequence ID" value="GFJ82270.1"/>
    <property type="molecule type" value="Genomic_DNA"/>
</dbReference>
<keyword evidence="1" id="KW-0472">Membrane</keyword>
<protein>
    <submittedName>
        <fullName evidence="2">Uncharacterized protein</fullName>
    </submittedName>
</protein>
<reference evidence="2 3" key="1">
    <citation type="submission" date="2020-03" db="EMBL/GenBank/DDBJ databases">
        <title>Whole genome shotgun sequence of Phytohabitans houttuyneae NBRC 108639.</title>
        <authorList>
            <person name="Komaki H."/>
            <person name="Tamura T."/>
        </authorList>
    </citation>
    <scope>NUCLEOTIDE SEQUENCE [LARGE SCALE GENOMIC DNA]</scope>
    <source>
        <strain evidence="2 3">NBRC 108639</strain>
    </source>
</reference>